<dbReference type="Proteomes" id="UP001234989">
    <property type="component" value="Chromosome 1"/>
</dbReference>
<dbReference type="InterPro" id="IPR011992">
    <property type="entry name" value="EF-hand-dom_pair"/>
</dbReference>
<evidence type="ECO:0000256" key="4">
    <source>
        <dbReference type="ARBA" id="ARBA00022737"/>
    </source>
</evidence>
<protein>
    <recommendedName>
        <fullName evidence="6">EF-hand domain-containing protein</fullName>
    </recommendedName>
</protein>
<evidence type="ECO:0000256" key="1">
    <source>
        <dbReference type="ARBA" id="ARBA00004496"/>
    </source>
</evidence>
<dbReference type="InterPro" id="IPR051426">
    <property type="entry name" value="Peflin/Sorcin_CaBP"/>
</dbReference>
<dbReference type="GO" id="GO:0005509">
    <property type="term" value="F:calcium ion binding"/>
    <property type="evidence" value="ECO:0007669"/>
    <property type="project" value="InterPro"/>
</dbReference>
<evidence type="ECO:0000256" key="3">
    <source>
        <dbReference type="ARBA" id="ARBA00022723"/>
    </source>
</evidence>
<evidence type="ECO:0000256" key="2">
    <source>
        <dbReference type="ARBA" id="ARBA00022490"/>
    </source>
</evidence>
<keyword evidence="5" id="KW-0106">Calcium</keyword>
<sequence length="243" mass="28109">MENSAILREWFERVDTEKIGSITAIQLKSAFAIGNLQFPITVVQQMIRMCDFDQNGTMSFEEFVELNKFLLKVQHVFSDLERGRGFLVPDDVYEARNSLISNSCFLAFAYIDNNLSMNMLHNLQALIKIGFRLDSPALYTVCEVFLMISLLHLSIRDRDNPFGCPELQMEGYSQDDILKLSFDRNKNGKFRLDDFISLCIFVQSARNLFDSFDTAKQGRVTLDINQFIYCSEYLEDTLPFTIF</sequence>
<gene>
    <name evidence="7" type="ORF">MTR67_006713</name>
</gene>
<dbReference type="PANTHER" id="PTHR46212">
    <property type="entry name" value="PEFLIN"/>
    <property type="match status" value="1"/>
</dbReference>
<evidence type="ECO:0000256" key="5">
    <source>
        <dbReference type="ARBA" id="ARBA00022837"/>
    </source>
</evidence>
<name>A0AAF0TEA3_SOLVR</name>
<evidence type="ECO:0000259" key="6">
    <source>
        <dbReference type="PROSITE" id="PS50222"/>
    </source>
</evidence>
<keyword evidence="8" id="KW-1185">Reference proteome</keyword>
<dbReference type="AlphaFoldDB" id="A0AAF0TEA3"/>
<accession>A0AAF0TEA3</accession>
<keyword evidence="4" id="KW-0677">Repeat</keyword>
<dbReference type="Gene3D" id="1.10.238.10">
    <property type="entry name" value="EF-hand"/>
    <property type="match status" value="2"/>
</dbReference>
<dbReference type="EMBL" id="CP133612">
    <property type="protein sequence ID" value="WMV13328.1"/>
    <property type="molecule type" value="Genomic_DNA"/>
</dbReference>
<dbReference type="GO" id="GO:0048306">
    <property type="term" value="F:calcium-dependent protein binding"/>
    <property type="evidence" value="ECO:0007669"/>
    <property type="project" value="UniProtKB-ARBA"/>
</dbReference>
<dbReference type="GO" id="GO:0005737">
    <property type="term" value="C:cytoplasm"/>
    <property type="evidence" value="ECO:0007669"/>
    <property type="project" value="UniProtKB-SubCell"/>
</dbReference>
<evidence type="ECO:0000313" key="8">
    <source>
        <dbReference type="Proteomes" id="UP001234989"/>
    </source>
</evidence>
<proteinExistence type="predicted"/>
<feature type="domain" description="EF-hand" evidence="6">
    <location>
        <begin position="38"/>
        <end position="73"/>
    </location>
</feature>
<dbReference type="PROSITE" id="PS00018">
    <property type="entry name" value="EF_HAND_1"/>
    <property type="match status" value="1"/>
</dbReference>
<dbReference type="InterPro" id="IPR002048">
    <property type="entry name" value="EF_hand_dom"/>
</dbReference>
<comment type="subcellular location">
    <subcellularLocation>
        <location evidence="1">Cytoplasm</location>
    </subcellularLocation>
</comment>
<dbReference type="Pfam" id="PF13499">
    <property type="entry name" value="EF-hand_7"/>
    <property type="match status" value="1"/>
</dbReference>
<dbReference type="PANTHER" id="PTHR46212:SF3">
    <property type="entry name" value="GH27120P"/>
    <property type="match status" value="1"/>
</dbReference>
<dbReference type="InterPro" id="IPR018247">
    <property type="entry name" value="EF_Hand_1_Ca_BS"/>
</dbReference>
<keyword evidence="2" id="KW-0963">Cytoplasm</keyword>
<keyword evidence="3" id="KW-0479">Metal-binding</keyword>
<organism evidence="7 8">
    <name type="scientific">Solanum verrucosum</name>
    <dbReference type="NCBI Taxonomy" id="315347"/>
    <lineage>
        <taxon>Eukaryota</taxon>
        <taxon>Viridiplantae</taxon>
        <taxon>Streptophyta</taxon>
        <taxon>Embryophyta</taxon>
        <taxon>Tracheophyta</taxon>
        <taxon>Spermatophyta</taxon>
        <taxon>Magnoliopsida</taxon>
        <taxon>eudicotyledons</taxon>
        <taxon>Gunneridae</taxon>
        <taxon>Pentapetalae</taxon>
        <taxon>asterids</taxon>
        <taxon>lamiids</taxon>
        <taxon>Solanales</taxon>
        <taxon>Solanaceae</taxon>
        <taxon>Solanoideae</taxon>
        <taxon>Solaneae</taxon>
        <taxon>Solanum</taxon>
    </lineage>
</organism>
<evidence type="ECO:0000313" key="7">
    <source>
        <dbReference type="EMBL" id="WMV13328.1"/>
    </source>
</evidence>
<dbReference type="SUPFAM" id="SSF47473">
    <property type="entry name" value="EF-hand"/>
    <property type="match status" value="1"/>
</dbReference>
<dbReference type="PROSITE" id="PS50222">
    <property type="entry name" value="EF_HAND_2"/>
    <property type="match status" value="1"/>
</dbReference>
<reference evidence="7" key="1">
    <citation type="submission" date="2023-08" db="EMBL/GenBank/DDBJ databases">
        <title>A de novo genome assembly of Solanum verrucosum Schlechtendal, a Mexican diploid species geographically isolated from the other diploid A-genome species in potato relatives.</title>
        <authorList>
            <person name="Hosaka K."/>
        </authorList>
    </citation>
    <scope>NUCLEOTIDE SEQUENCE</scope>
    <source>
        <tissue evidence="7">Young leaves</tissue>
    </source>
</reference>